<comment type="caution">
    <text evidence="1">The sequence shown here is derived from an EMBL/GenBank/DDBJ whole genome shotgun (WGS) entry which is preliminary data.</text>
</comment>
<dbReference type="EMBL" id="MGAU01000046">
    <property type="protein sequence ID" value="OGK53900.1"/>
    <property type="molecule type" value="Genomic_DNA"/>
</dbReference>
<evidence type="ECO:0008006" key="3">
    <source>
        <dbReference type="Google" id="ProtNLM"/>
    </source>
</evidence>
<name>A0A1F7JE62_9BACT</name>
<evidence type="ECO:0000313" key="1">
    <source>
        <dbReference type="EMBL" id="OGK53900.1"/>
    </source>
</evidence>
<sequence length="158" mass="18542">MTSYAVARREFFLGKELRFGEPAGKTFVRLSNDTAARWKRPVHEVWETETPTRTLHTPLVHYSGTSVGQFGKKLNYYTDINSRHLFEQMVRTSWIEIVLYPMGKFVYNYFLKQGFRDGTQGFLHAMFMSMHSFLTRAKLYVLNSRHPELVSGSNQYRT</sequence>
<reference evidence="1 2" key="1">
    <citation type="journal article" date="2016" name="Nat. Commun.">
        <title>Thousands of microbial genomes shed light on interconnected biogeochemical processes in an aquifer system.</title>
        <authorList>
            <person name="Anantharaman K."/>
            <person name="Brown C.T."/>
            <person name="Hug L.A."/>
            <person name="Sharon I."/>
            <person name="Castelle C.J."/>
            <person name="Probst A.J."/>
            <person name="Thomas B.C."/>
            <person name="Singh A."/>
            <person name="Wilkins M.J."/>
            <person name="Karaoz U."/>
            <person name="Brodie E.L."/>
            <person name="Williams K.H."/>
            <person name="Hubbard S.S."/>
            <person name="Banfield J.F."/>
        </authorList>
    </citation>
    <scope>NUCLEOTIDE SEQUENCE [LARGE SCALE GENOMIC DNA]</scope>
</reference>
<evidence type="ECO:0000313" key="2">
    <source>
        <dbReference type="Proteomes" id="UP000178486"/>
    </source>
</evidence>
<dbReference type="Proteomes" id="UP000178486">
    <property type="component" value="Unassembled WGS sequence"/>
</dbReference>
<organism evidence="1 2">
    <name type="scientific">Candidatus Roizmanbacteria bacterium RIFCSPLOWO2_01_FULL_45_11</name>
    <dbReference type="NCBI Taxonomy" id="1802070"/>
    <lineage>
        <taxon>Bacteria</taxon>
        <taxon>Candidatus Roizmaniibacteriota</taxon>
    </lineage>
</organism>
<protein>
    <recommendedName>
        <fullName evidence="3">Glycosyltransferase 2-like domain-containing protein</fullName>
    </recommendedName>
</protein>
<dbReference type="AlphaFoldDB" id="A0A1F7JE62"/>
<gene>
    <name evidence="1" type="ORF">A3B56_02910</name>
</gene>
<accession>A0A1F7JE62</accession>
<proteinExistence type="predicted"/>